<keyword evidence="3" id="KW-1185">Reference proteome</keyword>
<proteinExistence type="predicted"/>
<sequence>MSAGVLAIVVLVVIVAAAGIALLVRPALRSNKLKRRFGPEYDRVVTAAPDKRSGEHELLDRERKHADLELRPLEPARAAKYSERWNGVQEQFVDDPAGAVREADRLVTEVMAERGYPTGGYEEQAAHLSVRHTAVLEHYRKGHEIAGRDASTEDQRTAIVHFREIFRDLLDDGHYSTEDVNA</sequence>
<dbReference type="EMBL" id="JBHSAX010000002">
    <property type="protein sequence ID" value="MFC3960634.1"/>
    <property type="molecule type" value="Genomic_DNA"/>
</dbReference>
<protein>
    <recommendedName>
        <fullName evidence="4">Secreted protein</fullName>
    </recommendedName>
</protein>
<keyword evidence="1" id="KW-0812">Transmembrane</keyword>
<keyword evidence="1" id="KW-0472">Membrane</keyword>
<comment type="caution">
    <text evidence="2">The sequence shown here is derived from an EMBL/GenBank/DDBJ whole genome shotgun (WGS) entry which is preliminary data.</text>
</comment>
<evidence type="ECO:0000313" key="2">
    <source>
        <dbReference type="EMBL" id="MFC3960634.1"/>
    </source>
</evidence>
<evidence type="ECO:0000256" key="1">
    <source>
        <dbReference type="SAM" id="Phobius"/>
    </source>
</evidence>
<dbReference type="Proteomes" id="UP001595696">
    <property type="component" value="Unassembled WGS sequence"/>
</dbReference>
<feature type="transmembrane region" description="Helical" evidence="1">
    <location>
        <begin position="6"/>
        <end position="28"/>
    </location>
</feature>
<dbReference type="RefSeq" id="WP_378610400.1">
    <property type="nucleotide sequence ID" value="NZ_JBHSAX010000002.1"/>
</dbReference>
<reference evidence="3" key="1">
    <citation type="journal article" date="2019" name="Int. J. Syst. Evol. Microbiol.">
        <title>The Global Catalogue of Microorganisms (GCM) 10K type strain sequencing project: providing services to taxonomists for standard genome sequencing and annotation.</title>
        <authorList>
            <consortium name="The Broad Institute Genomics Platform"/>
            <consortium name="The Broad Institute Genome Sequencing Center for Infectious Disease"/>
            <person name="Wu L."/>
            <person name="Ma J."/>
        </authorList>
    </citation>
    <scope>NUCLEOTIDE SEQUENCE [LARGE SCALE GENOMIC DNA]</scope>
    <source>
        <strain evidence="3">CGMCC 4.7330</strain>
    </source>
</reference>
<accession>A0ABV8DLP7</accession>
<organism evidence="2 3">
    <name type="scientific">Nocardia jiangsuensis</name>
    <dbReference type="NCBI Taxonomy" id="1691563"/>
    <lineage>
        <taxon>Bacteria</taxon>
        <taxon>Bacillati</taxon>
        <taxon>Actinomycetota</taxon>
        <taxon>Actinomycetes</taxon>
        <taxon>Mycobacteriales</taxon>
        <taxon>Nocardiaceae</taxon>
        <taxon>Nocardia</taxon>
    </lineage>
</organism>
<keyword evidence="1" id="KW-1133">Transmembrane helix</keyword>
<gene>
    <name evidence="2" type="ORF">ACFO0B_01380</name>
</gene>
<evidence type="ECO:0008006" key="4">
    <source>
        <dbReference type="Google" id="ProtNLM"/>
    </source>
</evidence>
<name>A0ABV8DLP7_9NOCA</name>
<evidence type="ECO:0000313" key="3">
    <source>
        <dbReference type="Proteomes" id="UP001595696"/>
    </source>
</evidence>